<evidence type="ECO:0000313" key="3">
    <source>
        <dbReference type="Proteomes" id="UP000664940"/>
    </source>
</evidence>
<dbReference type="AlphaFoldDB" id="A0A834DEZ8"/>
<name>A0A834DEZ8_9CHIR</name>
<dbReference type="GO" id="GO:0006355">
    <property type="term" value="P:regulation of DNA-templated transcription"/>
    <property type="evidence" value="ECO:0007669"/>
    <property type="project" value="InterPro"/>
</dbReference>
<dbReference type="PANTHER" id="PTHR23232:SF133">
    <property type="entry name" value="RIKEN CDNA 1700020N01 GENE"/>
    <property type="match status" value="1"/>
</dbReference>
<comment type="caution">
    <text evidence="2">The sequence shown here is derived from an EMBL/GenBank/DDBJ whole genome shotgun (WGS) entry which is preliminary data.</text>
</comment>
<gene>
    <name evidence="2" type="ORF">HJG60_009085</name>
</gene>
<evidence type="ECO:0000313" key="2">
    <source>
        <dbReference type="EMBL" id="KAF6078201.1"/>
    </source>
</evidence>
<reference evidence="2 3" key="1">
    <citation type="journal article" date="2020" name="Nature">
        <title>Six reference-quality genomes reveal evolution of bat adaptations.</title>
        <authorList>
            <person name="Jebb D."/>
            <person name="Huang Z."/>
            <person name="Pippel M."/>
            <person name="Hughes G.M."/>
            <person name="Lavrichenko K."/>
            <person name="Devanna P."/>
            <person name="Winkler S."/>
            <person name="Jermiin L.S."/>
            <person name="Skirmuntt E.C."/>
            <person name="Katzourakis A."/>
            <person name="Burkitt-Gray L."/>
            <person name="Ray D.A."/>
            <person name="Sullivan K.A.M."/>
            <person name="Roscito J.G."/>
            <person name="Kirilenko B.M."/>
            <person name="Davalos L.M."/>
            <person name="Corthals A.P."/>
            <person name="Power M.L."/>
            <person name="Jones G."/>
            <person name="Ransome R.D."/>
            <person name="Dechmann D.K.N."/>
            <person name="Locatelli A.G."/>
            <person name="Puechmaille S.J."/>
            <person name="Fedrigo O."/>
            <person name="Jarvis E.D."/>
            <person name="Hiller M."/>
            <person name="Vernes S.C."/>
            <person name="Myers E.W."/>
            <person name="Teeling E.C."/>
        </authorList>
    </citation>
    <scope>NUCLEOTIDE SEQUENCE [LARGE SCALE GENOMIC DNA]</scope>
    <source>
        <strain evidence="2">Bat1K_MPI-CBG_1</strain>
    </source>
</reference>
<organism evidence="2 3">
    <name type="scientific">Phyllostomus discolor</name>
    <name type="common">pale spear-nosed bat</name>
    <dbReference type="NCBI Taxonomy" id="89673"/>
    <lineage>
        <taxon>Eukaryota</taxon>
        <taxon>Metazoa</taxon>
        <taxon>Chordata</taxon>
        <taxon>Craniata</taxon>
        <taxon>Vertebrata</taxon>
        <taxon>Euteleostomi</taxon>
        <taxon>Mammalia</taxon>
        <taxon>Eutheria</taxon>
        <taxon>Laurasiatheria</taxon>
        <taxon>Chiroptera</taxon>
        <taxon>Yangochiroptera</taxon>
        <taxon>Phyllostomidae</taxon>
        <taxon>Phyllostominae</taxon>
        <taxon>Phyllostomus</taxon>
    </lineage>
</organism>
<dbReference type="PROSITE" id="PS50805">
    <property type="entry name" value="KRAB"/>
    <property type="match status" value="1"/>
</dbReference>
<dbReference type="Proteomes" id="UP000664940">
    <property type="component" value="Unassembled WGS sequence"/>
</dbReference>
<dbReference type="Pfam" id="PF01352">
    <property type="entry name" value="KRAB"/>
    <property type="match status" value="1"/>
</dbReference>
<protein>
    <recommendedName>
        <fullName evidence="1">KRAB domain-containing protein</fullName>
    </recommendedName>
</protein>
<feature type="domain" description="KRAB" evidence="1">
    <location>
        <begin position="33"/>
        <end position="82"/>
    </location>
</feature>
<dbReference type="Gene3D" id="6.10.140.140">
    <property type="match status" value="1"/>
</dbReference>
<dbReference type="SMART" id="SM00349">
    <property type="entry name" value="KRAB"/>
    <property type="match status" value="1"/>
</dbReference>
<dbReference type="SUPFAM" id="SSF109640">
    <property type="entry name" value="KRAB domain (Kruppel-associated box)"/>
    <property type="match status" value="1"/>
</dbReference>
<dbReference type="PANTHER" id="PTHR23232">
    <property type="entry name" value="KRAB DOMAIN C2H2 ZINC FINGER"/>
    <property type="match status" value="1"/>
</dbReference>
<dbReference type="InterPro" id="IPR036051">
    <property type="entry name" value="KRAB_dom_sf"/>
</dbReference>
<dbReference type="EMBL" id="JABVXQ010000014">
    <property type="protein sequence ID" value="KAF6078201.1"/>
    <property type="molecule type" value="Genomic_DNA"/>
</dbReference>
<proteinExistence type="predicted"/>
<sequence>MAGDLRLQVAHPERWSCIPFRKYPFKKERKTDMSFADVAIAFSQEEWGLLDEAQRLLYCDVMLEIFVLLASVGKTFKPLLLS</sequence>
<dbReference type="InterPro" id="IPR050169">
    <property type="entry name" value="Krueppel_C2H2_ZnF"/>
</dbReference>
<evidence type="ECO:0000259" key="1">
    <source>
        <dbReference type="PROSITE" id="PS50805"/>
    </source>
</evidence>
<dbReference type="CDD" id="cd07765">
    <property type="entry name" value="KRAB_A-box"/>
    <property type="match status" value="1"/>
</dbReference>
<accession>A0A834DEZ8</accession>
<dbReference type="InterPro" id="IPR001909">
    <property type="entry name" value="KRAB"/>
</dbReference>